<evidence type="ECO:0000256" key="5">
    <source>
        <dbReference type="ARBA" id="ARBA00022989"/>
    </source>
</evidence>
<dbReference type="Pfam" id="PF00528">
    <property type="entry name" value="BPD_transp_1"/>
    <property type="match status" value="1"/>
</dbReference>
<keyword evidence="5 7" id="KW-1133">Transmembrane helix</keyword>
<dbReference type="InterPro" id="IPR050366">
    <property type="entry name" value="BP-dependent_transpt_permease"/>
</dbReference>
<comment type="caution">
    <text evidence="9">The sequence shown here is derived from an EMBL/GenBank/DDBJ whole genome shotgun (WGS) entry which is preliminary data.</text>
</comment>
<evidence type="ECO:0000256" key="6">
    <source>
        <dbReference type="ARBA" id="ARBA00023136"/>
    </source>
</evidence>
<evidence type="ECO:0000256" key="1">
    <source>
        <dbReference type="ARBA" id="ARBA00004651"/>
    </source>
</evidence>
<proteinExistence type="inferred from homology"/>
<dbReference type="SUPFAM" id="SSF161098">
    <property type="entry name" value="MetI-like"/>
    <property type="match status" value="1"/>
</dbReference>
<dbReference type="InterPro" id="IPR000515">
    <property type="entry name" value="MetI-like"/>
</dbReference>
<evidence type="ECO:0000313" key="9">
    <source>
        <dbReference type="EMBL" id="OAP43089.1"/>
    </source>
</evidence>
<keyword evidence="6 7" id="KW-0472">Membrane</keyword>
<sequence>MTFSDVTGSLQLRQFSRLPAALQTATIFLVLVVLTTYLSPLITSTDPLAMNPQFRLKTSSYDHVLGTDMFGRDIFTRLLYGGQVSLAIGVGTAILATTVGTVLGLIAGAGRSSDKILMRIMDGMMAIPGILLAIALATIFGSGILTVIVALAVPEVPVVARLVRSLTLTLREQAFVEAAQSYGARPLRILFRYILPNALAPIAVQATYICGLAILFEAYLGFVGVGVPPEHPSWGNIVAEGRTFVLIAPHLIVYPSIIIALVVLAINLIGDGLRDMLDPRFNLPD</sequence>
<dbReference type="PANTHER" id="PTHR43386">
    <property type="entry name" value="OLIGOPEPTIDE TRANSPORT SYSTEM PERMEASE PROTEIN APPC"/>
    <property type="match status" value="1"/>
</dbReference>
<protein>
    <submittedName>
        <fullName evidence="9">Peptide ABC transporter permease</fullName>
    </submittedName>
</protein>
<reference evidence="9 10" key="1">
    <citation type="submission" date="2015-11" db="EMBL/GenBank/DDBJ databases">
        <title>Ensifer anhuiense sp. nov., an effective nitrogen fixation bacterium with Glycine soja.</title>
        <authorList>
            <person name="Yan H."/>
            <person name="Chen W."/>
        </authorList>
    </citation>
    <scope>NUCLEOTIDE SEQUENCE [LARGE SCALE GENOMIC DNA]</scope>
    <source>
        <strain evidence="9 10">LMG 7837</strain>
    </source>
</reference>
<dbReference type="Proteomes" id="UP000078507">
    <property type="component" value="Unassembled WGS sequence"/>
</dbReference>
<dbReference type="OrthoDB" id="9805884at2"/>
<feature type="transmembrane region" description="Helical" evidence="7">
    <location>
        <begin position="86"/>
        <end position="109"/>
    </location>
</feature>
<gene>
    <name evidence="9" type="ORF">ATB98_15735</name>
</gene>
<organism evidence="9 10">
    <name type="scientific">Sinorhizobium saheli</name>
    <dbReference type="NCBI Taxonomy" id="36856"/>
    <lineage>
        <taxon>Bacteria</taxon>
        <taxon>Pseudomonadati</taxon>
        <taxon>Pseudomonadota</taxon>
        <taxon>Alphaproteobacteria</taxon>
        <taxon>Hyphomicrobiales</taxon>
        <taxon>Rhizobiaceae</taxon>
        <taxon>Sinorhizobium/Ensifer group</taxon>
        <taxon>Sinorhizobium</taxon>
    </lineage>
</organism>
<feature type="transmembrane region" description="Helical" evidence="7">
    <location>
        <begin position="20"/>
        <end position="42"/>
    </location>
</feature>
<evidence type="ECO:0000313" key="10">
    <source>
        <dbReference type="Proteomes" id="UP000078507"/>
    </source>
</evidence>
<dbReference type="STRING" id="36856.ATB98_15735"/>
<comment type="similarity">
    <text evidence="7">Belongs to the binding-protein-dependent transport system permease family.</text>
</comment>
<keyword evidence="2 7" id="KW-0813">Transport</keyword>
<dbReference type="EMBL" id="LNQB01000081">
    <property type="protein sequence ID" value="OAP43089.1"/>
    <property type="molecule type" value="Genomic_DNA"/>
</dbReference>
<keyword evidence="10" id="KW-1185">Reference proteome</keyword>
<feature type="domain" description="ABC transmembrane type-1" evidence="8">
    <location>
        <begin position="82"/>
        <end position="270"/>
    </location>
</feature>
<dbReference type="Gene3D" id="1.10.3720.10">
    <property type="entry name" value="MetI-like"/>
    <property type="match status" value="1"/>
</dbReference>
<keyword evidence="3" id="KW-1003">Cell membrane</keyword>
<name>A0A178Y683_SINSA</name>
<dbReference type="InterPro" id="IPR035906">
    <property type="entry name" value="MetI-like_sf"/>
</dbReference>
<feature type="transmembrane region" description="Helical" evidence="7">
    <location>
        <begin position="202"/>
        <end position="223"/>
    </location>
</feature>
<evidence type="ECO:0000256" key="3">
    <source>
        <dbReference type="ARBA" id="ARBA00022475"/>
    </source>
</evidence>
<evidence type="ECO:0000256" key="7">
    <source>
        <dbReference type="RuleBase" id="RU363032"/>
    </source>
</evidence>
<dbReference type="GO" id="GO:0055085">
    <property type="term" value="P:transmembrane transport"/>
    <property type="evidence" value="ECO:0007669"/>
    <property type="project" value="InterPro"/>
</dbReference>
<dbReference type="RefSeq" id="WP_066876283.1">
    <property type="nucleotide sequence ID" value="NZ_LNQB01000081.1"/>
</dbReference>
<comment type="subcellular location">
    <subcellularLocation>
        <location evidence="1 7">Cell membrane</location>
        <topology evidence="1 7">Multi-pass membrane protein</topology>
    </subcellularLocation>
</comment>
<dbReference type="PANTHER" id="PTHR43386:SF6">
    <property type="entry name" value="ABC TRANSPORTER PERMEASE PROTEIN"/>
    <property type="match status" value="1"/>
</dbReference>
<dbReference type="CDD" id="cd06261">
    <property type="entry name" value="TM_PBP2"/>
    <property type="match status" value="1"/>
</dbReference>
<evidence type="ECO:0000256" key="2">
    <source>
        <dbReference type="ARBA" id="ARBA00022448"/>
    </source>
</evidence>
<keyword evidence="4 7" id="KW-0812">Transmembrane</keyword>
<feature type="transmembrane region" description="Helical" evidence="7">
    <location>
        <begin position="130"/>
        <end position="153"/>
    </location>
</feature>
<dbReference type="PROSITE" id="PS50928">
    <property type="entry name" value="ABC_TM1"/>
    <property type="match status" value="1"/>
</dbReference>
<evidence type="ECO:0000259" key="8">
    <source>
        <dbReference type="PROSITE" id="PS50928"/>
    </source>
</evidence>
<feature type="transmembrane region" description="Helical" evidence="7">
    <location>
        <begin position="244"/>
        <end position="269"/>
    </location>
</feature>
<evidence type="ECO:0000256" key="4">
    <source>
        <dbReference type="ARBA" id="ARBA00022692"/>
    </source>
</evidence>
<dbReference type="AlphaFoldDB" id="A0A178Y683"/>
<accession>A0A178Y683</accession>
<dbReference type="GO" id="GO:0005886">
    <property type="term" value="C:plasma membrane"/>
    <property type="evidence" value="ECO:0007669"/>
    <property type="project" value="UniProtKB-SubCell"/>
</dbReference>